<comment type="similarity">
    <text evidence="2">Belongs to the SMC family. SMC4 subfamily.</text>
</comment>
<sequence length="1358" mass="153101">MTPVKEEVAQEAETKQEESDDEGREEQVKPEPSAAKPTVMKEPSPKLQDEDEDQEEAEAEAAAAALDAEREATQSPLEEEHSLLDPPLSSIPRQPSPTAPAPSEPEGPKPRLVIHKMALVNFKSYAGRQVIGPFHKSFSAIVGPNGSGKSNTIDALLFVFGYRASKMRQGKLSELIHNSAKHPDLTECSVEVHFREIIDLPGPNEFEVVPGSDLVVTRTAYKSNSSKYSINGRTSNYGEVQKLLKGRGIDLDHNRFLILQGEVESIAQMKPKATNENDDGLLEYLEDIIGTTKYKAPIEEALAEVERLSEERQEKLNRLRIVDKDRKALESKKKEAEDYLRLVNEHIRAKSRLWQWYVWTGLANEAELEKKIEQFEKELQEEKDRNQDDIAHQEMLQQHFEEREKLYEQVQQAAAAAVQDLAAREKEQISLEEKRKHANTKIKKLKKSIAEDEHARNQASRTIEDSDAKMEQKKEELENLEEELSQAEKVLEQIRDSLKDKTQVFHDQIEVKQKELQPWNAKIDAKKAEIDVATGERDALRKKAEGVKASREQAESDLKKLREDLEAKTTELDKLKNEKSKNQNAIKEAERELQNAQGHIQGLRSKASASRQKADEAKSSQEQSRSNNRVLDSLQRLKAQGRIDGFHGRLGSLGTIPDKYDVAVSTACGQLGHMVVDTVEQGQACIEYLRSQQVGRASFIVLEKLRQGGMNQIQTPENVPRLFDLIKPKEPRFAAAFYRALTDTLVAENLDQANRIAFGGHKRWRVVTLAGQLIDSSGTMSGGGNSVQRGGMSSKLAAEAVPPEVIRQYLQESENDTRVLEEAQRQLRELESRVDELKRAGPQIDLAIEKVNLDIRNCSKRIADSEKIVKELKSQSKPDAGDVSRISQLDKEIAAATSQLEKYQEKSSAIDEEIKGLEKKILEIGGARLLSQKSKVDGLRLHINLANDEMTKAEVAKAKAEKDLEKHQGHIQSNEAELEDVQKELAQLDESLEELTGYMNEVKKKVRDAQAAAEKSSEDLAKLKAELDEKEEEIQEFKKKQMKIQQQLTETQNKFNQNRGTWEHWMAEHDKLQLEDVDDDDEEEEAEGEKSEGEGEEGGDGGEGPVKKEPGAQKAPAHKLRNYSDAELAGFRKRELLADEQLLDEKVKNAKPDLSVLKDYRKREEEFLRRAADLDEITKERDAKKAEYEELTKKRLAEFMAGFSTISLKLKEMYQMITLGGNAELELVDNLDPFSEGIIFSVMPPKKSWKNISNLSGGEKTLSSLALVFALHVYKPTPLYFMDEIDAALDFRNVSIVANYIKDRTKNAQFIIISLRNDMFELSHRLIGIYKTANATRSISIDNHALNSIPVNTVPVAG</sequence>
<dbReference type="FunFam" id="3.40.50.300:FF:000481">
    <property type="entry name" value="Structural maintenance of chromosomes 4"/>
    <property type="match status" value="1"/>
</dbReference>
<organism evidence="15 16">
    <name type="scientific">Lentinus brumalis</name>
    <dbReference type="NCBI Taxonomy" id="2498619"/>
    <lineage>
        <taxon>Eukaryota</taxon>
        <taxon>Fungi</taxon>
        <taxon>Dikarya</taxon>
        <taxon>Basidiomycota</taxon>
        <taxon>Agaricomycotina</taxon>
        <taxon>Agaricomycetes</taxon>
        <taxon>Polyporales</taxon>
        <taxon>Polyporaceae</taxon>
        <taxon>Lentinus</taxon>
    </lineage>
</organism>
<dbReference type="SUPFAM" id="SSF52540">
    <property type="entry name" value="P-loop containing nucleoside triphosphate hydrolases"/>
    <property type="match status" value="1"/>
</dbReference>
<keyword evidence="4" id="KW-0547">Nucleotide-binding</keyword>
<feature type="domain" description="SMC hinge" evidence="14">
    <location>
        <begin position="644"/>
        <end position="757"/>
    </location>
</feature>
<reference evidence="15 16" key="1">
    <citation type="journal article" date="2018" name="Biotechnol. Biofuels">
        <title>Integrative visual omics of the white-rot fungus Polyporus brumalis exposes the biotechnological potential of its oxidative enzymes for delignifying raw plant biomass.</title>
        <authorList>
            <person name="Miyauchi S."/>
            <person name="Rancon A."/>
            <person name="Drula E."/>
            <person name="Hage H."/>
            <person name="Chaduli D."/>
            <person name="Favel A."/>
            <person name="Grisel S."/>
            <person name="Henrissat B."/>
            <person name="Herpoel-Gimbert I."/>
            <person name="Ruiz-Duenas F.J."/>
            <person name="Chevret D."/>
            <person name="Hainaut M."/>
            <person name="Lin J."/>
            <person name="Wang M."/>
            <person name="Pangilinan J."/>
            <person name="Lipzen A."/>
            <person name="Lesage-Meessen L."/>
            <person name="Navarro D."/>
            <person name="Riley R."/>
            <person name="Grigoriev I.V."/>
            <person name="Zhou S."/>
            <person name="Raouche S."/>
            <person name="Rosso M.N."/>
        </authorList>
    </citation>
    <scope>NUCLEOTIDE SEQUENCE [LARGE SCALE GENOMIC DNA]</scope>
    <source>
        <strain evidence="15 16">BRFM 1820</strain>
    </source>
</reference>
<dbReference type="OrthoDB" id="5575062at2759"/>
<evidence type="ECO:0000256" key="13">
    <source>
        <dbReference type="SAM" id="MobiDB-lite"/>
    </source>
</evidence>
<feature type="compositionally biased region" description="Pro residues" evidence="13">
    <location>
        <begin position="94"/>
        <end position="105"/>
    </location>
</feature>
<evidence type="ECO:0000259" key="14">
    <source>
        <dbReference type="SMART" id="SM00968"/>
    </source>
</evidence>
<dbReference type="PANTHER" id="PTHR18937:SF172">
    <property type="entry name" value="STRUCTURAL MAINTENANCE OF CHROMOSOMES PROTEIN"/>
    <property type="match status" value="1"/>
</dbReference>
<feature type="coiled-coil region" evidence="12">
    <location>
        <begin position="806"/>
        <end position="1054"/>
    </location>
</feature>
<dbReference type="GO" id="GO:0000796">
    <property type="term" value="C:condensin complex"/>
    <property type="evidence" value="ECO:0007669"/>
    <property type="project" value="TreeGrafter"/>
</dbReference>
<feature type="coiled-coil region" evidence="12">
    <location>
        <begin position="298"/>
        <end position="325"/>
    </location>
</feature>
<protein>
    <recommendedName>
        <fullName evidence="11">Structural maintenance of chromosomes protein</fullName>
    </recommendedName>
</protein>
<feature type="compositionally biased region" description="Acidic residues" evidence="13">
    <location>
        <begin position="1075"/>
        <end position="1087"/>
    </location>
</feature>
<feature type="region of interest" description="Disordered" evidence="13">
    <location>
        <begin position="442"/>
        <end position="469"/>
    </location>
</feature>
<keyword evidence="3" id="KW-0132">Cell division</keyword>
<dbReference type="FunFam" id="3.40.50.300:FF:000585">
    <property type="entry name" value="Structural maintenance of chromosomes 4"/>
    <property type="match status" value="1"/>
</dbReference>
<keyword evidence="16" id="KW-1185">Reference proteome</keyword>
<feature type="region of interest" description="Disordered" evidence="13">
    <location>
        <begin position="537"/>
        <end position="558"/>
    </location>
</feature>
<dbReference type="PANTHER" id="PTHR18937">
    <property type="entry name" value="STRUCTURAL MAINTENANCE OF CHROMOSOMES SMC FAMILY MEMBER"/>
    <property type="match status" value="1"/>
</dbReference>
<proteinExistence type="inferred from homology"/>
<evidence type="ECO:0000256" key="6">
    <source>
        <dbReference type="ARBA" id="ARBA00022840"/>
    </source>
</evidence>
<feature type="compositionally biased region" description="Polar residues" evidence="13">
    <location>
        <begin position="620"/>
        <end position="630"/>
    </location>
</feature>
<dbReference type="Gene3D" id="3.40.50.300">
    <property type="entry name" value="P-loop containing nucleotide triphosphate hydrolases"/>
    <property type="match status" value="2"/>
</dbReference>
<feature type="region of interest" description="Disordered" evidence="13">
    <location>
        <begin position="1"/>
        <end position="109"/>
    </location>
</feature>
<dbReference type="PIRSF" id="PIRSF005719">
    <property type="entry name" value="SMC"/>
    <property type="match status" value="1"/>
</dbReference>
<dbReference type="GO" id="GO:0051301">
    <property type="term" value="P:cell division"/>
    <property type="evidence" value="ECO:0007669"/>
    <property type="project" value="UniProtKB-KW"/>
</dbReference>
<feature type="region of interest" description="Disordered" evidence="13">
    <location>
        <begin position="1075"/>
        <end position="1121"/>
    </location>
</feature>
<dbReference type="SUPFAM" id="SSF75553">
    <property type="entry name" value="Smc hinge domain"/>
    <property type="match status" value="1"/>
</dbReference>
<keyword evidence="9 11" id="KW-0539">Nucleus</keyword>
<dbReference type="Pfam" id="PF02463">
    <property type="entry name" value="SMC_N"/>
    <property type="match status" value="1"/>
</dbReference>
<evidence type="ECO:0000256" key="5">
    <source>
        <dbReference type="ARBA" id="ARBA00022776"/>
    </source>
</evidence>
<keyword evidence="10" id="KW-0131">Cell cycle</keyword>
<evidence type="ECO:0000313" key="16">
    <source>
        <dbReference type="Proteomes" id="UP000256964"/>
    </source>
</evidence>
<evidence type="ECO:0000256" key="8">
    <source>
        <dbReference type="ARBA" id="ARBA00023067"/>
    </source>
</evidence>
<feature type="compositionally biased region" description="Acidic residues" evidence="13">
    <location>
        <begin position="49"/>
        <end position="59"/>
    </location>
</feature>
<accession>A0A371D2S7</accession>
<evidence type="ECO:0000256" key="1">
    <source>
        <dbReference type="ARBA" id="ARBA00004123"/>
    </source>
</evidence>
<dbReference type="Pfam" id="PF06470">
    <property type="entry name" value="SMC_hinge"/>
    <property type="match status" value="1"/>
</dbReference>
<keyword evidence="5" id="KW-0498">Mitosis</keyword>
<dbReference type="InterPro" id="IPR036277">
    <property type="entry name" value="SMC_hinge_sf"/>
</dbReference>
<dbReference type="InterPro" id="IPR003395">
    <property type="entry name" value="RecF/RecN/SMC_N"/>
</dbReference>
<comment type="subcellular location">
    <subcellularLocation>
        <location evidence="1 11">Nucleus</location>
    </subcellularLocation>
</comment>
<dbReference type="InterPro" id="IPR024704">
    <property type="entry name" value="SMC"/>
</dbReference>
<keyword evidence="6" id="KW-0067">ATP-binding</keyword>
<feature type="compositionally biased region" description="Basic and acidic residues" evidence="13">
    <location>
        <begin position="448"/>
        <end position="469"/>
    </location>
</feature>
<dbReference type="SMART" id="SM00968">
    <property type="entry name" value="SMC_hinge"/>
    <property type="match status" value="1"/>
</dbReference>
<gene>
    <name evidence="15" type="ORF">OH76DRAFT_1355401</name>
</gene>
<dbReference type="Gene3D" id="3.30.70.1620">
    <property type="match status" value="1"/>
</dbReference>
<keyword evidence="8" id="KW-0226">DNA condensation</keyword>
<dbReference type="FunFam" id="3.30.70.1620:FF:000003">
    <property type="entry name" value="Structural maintenance of chromosomes 4"/>
    <property type="match status" value="1"/>
</dbReference>
<dbReference type="InterPro" id="IPR010935">
    <property type="entry name" value="SMC_hinge"/>
</dbReference>
<feature type="compositionally biased region" description="Basic and acidic residues" evidence="13">
    <location>
        <begin position="67"/>
        <end position="83"/>
    </location>
</feature>
<dbReference type="Proteomes" id="UP000256964">
    <property type="component" value="Unassembled WGS sequence"/>
</dbReference>
<dbReference type="STRING" id="139420.A0A371D2S7"/>
<evidence type="ECO:0000256" key="9">
    <source>
        <dbReference type="ARBA" id="ARBA00023242"/>
    </source>
</evidence>
<name>A0A371D2S7_9APHY</name>
<evidence type="ECO:0000256" key="11">
    <source>
        <dbReference type="PIRNR" id="PIRNR005719"/>
    </source>
</evidence>
<feature type="compositionally biased region" description="Basic and acidic residues" evidence="13">
    <location>
        <begin position="1"/>
        <end position="17"/>
    </location>
</feature>
<keyword evidence="7 12" id="KW-0175">Coiled coil</keyword>
<evidence type="ECO:0000256" key="7">
    <source>
        <dbReference type="ARBA" id="ARBA00023054"/>
    </source>
</evidence>
<evidence type="ECO:0000313" key="15">
    <source>
        <dbReference type="EMBL" id="RDX46815.1"/>
    </source>
</evidence>
<dbReference type="Gene3D" id="1.20.1060.20">
    <property type="match status" value="1"/>
</dbReference>
<evidence type="ECO:0000256" key="4">
    <source>
        <dbReference type="ARBA" id="ARBA00022741"/>
    </source>
</evidence>
<evidence type="ECO:0000256" key="12">
    <source>
        <dbReference type="SAM" id="Coils"/>
    </source>
</evidence>
<dbReference type="EMBL" id="KZ857424">
    <property type="protein sequence ID" value="RDX46815.1"/>
    <property type="molecule type" value="Genomic_DNA"/>
</dbReference>
<evidence type="ECO:0000256" key="2">
    <source>
        <dbReference type="ARBA" id="ARBA00006005"/>
    </source>
</evidence>
<feature type="region of interest" description="Disordered" evidence="13">
    <location>
        <begin position="592"/>
        <end position="631"/>
    </location>
</feature>
<dbReference type="GO" id="GO:0005634">
    <property type="term" value="C:nucleus"/>
    <property type="evidence" value="ECO:0007669"/>
    <property type="project" value="UniProtKB-SubCell"/>
</dbReference>
<dbReference type="GO" id="GO:0005524">
    <property type="term" value="F:ATP binding"/>
    <property type="evidence" value="ECO:0007669"/>
    <property type="project" value="UniProtKB-KW"/>
</dbReference>
<evidence type="ECO:0000256" key="3">
    <source>
        <dbReference type="ARBA" id="ARBA00022618"/>
    </source>
</evidence>
<dbReference type="InterPro" id="IPR027417">
    <property type="entry name" value="P-loop_NTPase"/>
</dbReference>
<evidence type="ECO:0000256" key="10">
    <source>
        <dbReference type="ARBA" id="ARBA00023306"/>
    </source>
</evidence>
<dbReference type="GO" id="GO:0007076">
    <property type="term" value="P:mitotic chromosome condensation"/>
    <property type="evidence" value="ECO:0007669"/>
    <property type="project" value="TreeGrafter"/>
</dbReference>